<keyword evidence="1" id="KW-0472">Membrane</keyword>
<dbReference type="AlphaFoldDB" id="A0AA85AUP5"/>
<reference evidence="3" key="1">
    <citation type="submission" date="2023-11" db="UniProtKB">
        <authorList>
            <consortium name="WormBaseParasite"/>
        </authorList>
    </citation>
    <scope>IDENTIFICATION</scope>
</reference>
<protein>
    <submittedName>
        <fullName evidence="3">Uncharacterized protein</fullName>
    </submittedName>
</protein>
<sequence length="217" mass="24940">MSMQVTKIVSKHRPRYRQARIVFPLLLPVLFGIASLHPIATVLTLLLCLVVCFNVVIVVAPPTCPLEDTFLFYRSSDSYDGFLSDTNVIYKCSVTTLLLWYFTMLIPVNLENKLLYREIIMYNILVVVCLHLVQIIRNIHTRSLHHTILSNSRYLGNKPEKNGSKLTVFGLWKHTVCIFRDTNPSHLCAHQKYTSIGFYFHMIAPSSMMFIAEPGYL</sequence>
<name>A0AA85AUP5_9TREM</name>
<feature type="transmembrane region" description="Helical" evidence="1">
    <location>
        <begin position="21"/>
        <end position="37"/>
    </location>
</feature>
<feature type="transmembrane region" description="Helical" evidence="1">
    <location>
        <begin position="119"/>
        <end position="136"/>
    </location>
</feature>
<evidence type="ECO:0000313" key="2">
    <source>
        <dbReference type="Proteomes" id="UP000050791"/>
    </source>
</evidence>
<feature type="transmembrane region" description="Helical" evidence="1">
    <location>
        <begin position="88"/>
        <end position="107"/>
    </location>
</feature>
<dbReference type="WBParaSite" id="SMTH1_11050.2">
    <property type="protein sequence ID" value="SMTH1_11050.2"/>
    <property type="gene ID" value="SMTH1_11050"/>
</dbReference>
<feature type="transmembrane region" description="Helical" evidence="1">
    <location>
        <begin position="43"/>
        <end position="67"/>
    </location>
</feature>
<accession>A0AA85AUP5</accession>
<proteinExistence type="predicted"/>
<evidence type="ECO:0000256" key="1">
    <source>
        <dbReference type="SAM" id="Phobius"/>
    </source>
</evidence>
<keyword evidence="1" id="KW-1133">Transmembrane helix</keyword>
<dbReference type="Proteomes" id="UP000050791">
    <property type="component" value="Unassembled WGS sequence"/>
</dbReference>
<organism evidence="2 3">
    <name type="scientific">Schistosoma mattheei</name>
    <dbReference type="NCBI Taxonomy" id="31246"/>
    <lineage>
        <taxon>Eukaryota</taxon>
        <taxon>Metazoa</taxon>
        <taxon>Spiralia</taxon>
        <taxon>Lophotrochozoa</taxon>
        <taxon>Platyhelminthes</taxon>
        <taxon>Trematoda</taxon>
        <taxon>Digenea</taxon>
        <taxon>Strigeidida</taxon>
        <taxon>Schistosomatoidea</taxon>
        <taxon>Schistosomatidae</taxon>
        <taxon>Schistosoma</taxon>
    </lineage>
</organism>
<evidence type="ECO:0000313" key="3">
    <source>
        <dbReference type="WBParaSite" id="SMTH1_11050.2"/>
    </source>
</evidence>
<keyword evidence="1" id="KW-0812">Transmembrane</keyword>